<name>A0A4C1SCS7_EUMVA</name>
<sequence>MKEIKMMPLLDDTIPRENIVISGYPEVYNPLSCGTRDLAASAVPARGTRELAAGRARTPSRSHSACRRASVRDGHSERTAGHPPAVEARA</sequence>
<dbReference type="AlphaFoldDB" id="A0A4C1SCS7"/>
<dbReference type="EMBL" id="BGZK01000002">
    <property type="protein sequence ID" value="GBO98997.1"/>
    <property type="molecule type" value="Genomic_DNA"/>
</dbReference>
<organism evidence="2 3">
    <name type="scientific">Eumeta variegata</name>
    <name type="common">Bagworm moth</name>
    <name type="synonym">Eumeta japonica</name>
    <dbReference type="NCBI Taxonomy" id="151549"/>
    <lineage>
        <taxon>Eukaryota</taxon>
        <taxon>Metazoa</taxon>
        <taxon>Ecdysozoa</taxon>
        <taxon>Arthropoda</taxon>
        <taxon>Hexapoda</taxon>
        <taxon>Insecta</taxon>
        <taxon>Pterygota</taxon>
        <taxon>Neoptera</taxon>
        <taxon>Endopterygota</taxon>
        <taxon>Lepidoptera</taxon>
        <taxon>Glossata</taxon>
        <taxon>Ditrysia</taxon>
        <taxon>Tineoidea</taxon>
        <taxon>Psychidae</taxon>
        <taxon>Oiketicinae</taxon>
        <taxon>Eumeta</taxon>
    </lineage>
</organism>
<evidence type="ECO:0000313" key="3">
    <source>
        <dbReference type="Proteomes" id="UP000299102"/>
    </source>
</evidence>
<gene>
    <name evidence="2" type="ORF">EVAR_374_1</name>
</gene>
<comment type="caution">
    <text evidence="2">The sequence shown here is derived from an EMBL/GenBank/DDBJ whole genome shotgun (WGS) entry which is preliminary data.</text>
</comment>
<evidence type="ECO:0000313" key="2">
    <source>
        <dbReference type="EMBL" id="GBO98997.1"/>
    </source>
</evidence>
<feature type="region of interest" description="Disordered" evidence="1">
    <location>
        <begin position="50"/>
        <end position="90"/>
    </location>
</feature>
<dbReference type="Proteomes" id="UP000299102">
    <property type="component" value="Unassembled WGS sequence"/>
</dbReference>
<keyword evidence="3" id="KW-1185">Reference proteome</keyword>
<reference evidence="2 3" key="1">
    <citation type="journal article" date="2019" name="Commun. Biol.">
        <title>The bagworm genome reveals a unique fibroin gene that provides high tensile strength.</title>
        <authorList>
            <person name="Kono N."/>
            <person name="Nakamura H."/>
            <person name="Ohtoshi R."/>
            <person name="Tomita M."/>
            <person name="Numata K."/>
            <person name="Arakawa K."/>
        </authorList>
    </citation>
    <scope>NUCLEOTIDE SEQUENCE [LARGE SCALE GENOMIC DNA]</scope>
</reference>
<protein>
    <submittedName>
        <fullName evidence="2">Uncharacterized protein</fullName>
    </submittedName>
</protein>
<accession>A0A4C1SCS7</accession>
<evidence type="ECO:0000256" key="1">
    <source>
        <dbReference type="SAM" id="MobiDB-lite"/>
    </source>
</evidence>
<feature type="compositionally biased region" description="Basic and acidic residues" evidence="1">
    <location>
        <begin position="70"/>
        <end position="80"/>
    </location>
</feature>
<proteinExistence type="predicted"/>